<dbReference type="Proteomes" id="UP000594263">
    <property type="component" value="Unplaced"/>
</dbReference>
<dbReference type="EnsemblPlants" id="Kaladp0037s0476.1.v1.1">
    <property type="protein sequence ID" value="Kaladp0037s0476.1.v1.1.CDS.1"/>
    <property type="gene ID" value="Kaladp0037s0476.v1.1"/>
</dbReference>
<protein>
    <submittedName>
        <fullName evidence="1">Uncharacterized protein</fullName>
    </submittedName>
</protein>
<proteinExistence type="predicted"/>
<dbReference type="AlphaFoldDB" id="A0A7N0TIQ4"/>
<accession>A0A7N0TIQ4</accession>
<name>A0A7N0TIQ4_KALFE</name>
<evidence type="ECO:0000313" key="1">
    <source>
        <dbReference type="EnsemblPlants" id="Kaladp0037s0476.1.v1.1.CDS.1"/>
    </source>
</evidence>
<dbReference type="Gramene" id="Kaladp0037s0476.1.v1.1">
    <property type="protein sequence ID" value="Kaladp0037s0476.1.v1.1.CDS.1"/>
    <property type="gene ID" value="Kaladp0037s0476.v1.1"/>
</dbReference>
<evidence type="ECO:0000313" key="2">
    <source>
        <dbReference type="Proteomes" id="UP000594263"/>
    </source>
</evidence>
<keyword evidence="2" id="KW-1185">Reference proteome</keyword>
<sequence>MPRYSSVLNTKGLSSPFELEFPWHDAVKEGGWIRLERDSPTNFLFFSYPINSSIHLTSPPPLATVLIANYLSIGSVPTLLKNKSSSVTALPRLAASVPQATVPLPSSSGSSSEL</sequence>
<reference evidence="1" key="1">
    <citation type="submission" date="2021-01" db="UniProtKB">
        <authorList>
            <consortium name="EnsemblPlants"/>
        </authorList>
    </citation>
    <scope>IDENTIFICATION</scope>
</reference>
<organism evidence="1 2">
    <name type="scientific">Kalanchoe fedtschenkoi</name>
    <name type="common">Lavender scallops</name>
    <name type="synonym">South American air plant</name>
    <dbReference type="NCBI Taxonomy" id="63787"/>
    <lineage>
        <taxon>Eukaryota</taxon>
        <taxon>Viridiplantae</taxon>
        <taxon>Streptophyta</taxon>
        <taxon>Embryophyta</taxon>
        <taxon>Tracheophyta</taxon>
        <taxon>Spermatophyta</taxon>
        <taxon>Magnoliopsida</taxon>
        <taxon>eudicotyledons</taxon>
        <taxon>Gunneridae</taxon>
        <taxon>Pentapetalae</taxon>
        <taxon>Saxifragales</taxon>
        <taxon>Crassulaceae</taxon>
        <taxon>Kalanchoe</taxon>
    </lineage>
</organism>